<dbReference type="SMART" id="SM00291">
    <property type="entry name" value="ZnF_ZZ"/>
    <property type="match status" value="1"/>
</dbReference>
<keyword evidence="18" id="KW-1133">Transmembrane helix</keyword>
<keyword evidence="8 15" id="KW-0863">Zinc-finger</keyword>
<dbReference type="GO" id="GO:0008270">
    <property type="term" value="F:zinc ion binding"/>
    <property type="evidence" value="ECO:0007669"/>
    <property type="project" value="UniProtKB-KW"/>
</dbReference>
<feature type="transmembrane region" description="Helical" evidence="18">
    <location>
        <begin position="700"/>
        <end position="721"/>
    </location>
</feature>
<evidence type="ECO:0000256" key="6">
    <source>
        <dbReference type="ARBA" id="ARBA00022553"/>
    </source>
</evidence>
<dbReference type="InterPro" id="IPR015154">
    <property type="entry name" value="EF-hand_dom_typ2"/>
</dbReference>
<dbReference type="CDD" id="cd16249">
    <property type="entry name" value="EFh_DTNA"/>
    <property type="match status" value="1"/>
</dbReference>
<dbReference type="GO" id="GO:0005737">
    <property type="term" value="C:cytoplasm"/>
    <property type="evidence" value="ECO:0007669"/>
    <property type="project" value="UniProtKB-SubCell"/>
</dbReference>
<dbReference type="GeneID" id="101028148"/>
<dbReference type="InterPro" id="IPR000433">
    <property type="entry name" value="Znf_ZZ"/>
</dbReference>
<dbReference type="PANTHER" id="PTHR12268">
    <property type="entry name" value="E3 UBIQUITIN-PROTEIN LIGASE KCMF1"/>
    <property type="match status" value="1"/>
</dbReference>
<keyword evidence="9" id="KW-0862">Zinc</keyword>
<evidence type="ECO:0000256" key="17">
    <source>
        <dbReference type="SAM" id="MobiDB-lite"/>
    </source>
</evidence>
<dbReference type="Ensembl" id="ENSSBOT00000056937.1">
    <property type="protein sequence ID" value="ENSSBOP00000039972.1"/>
    <property type="gene ID" value="ENSSBOG00000035975.1"/>
</dbReference>
<dbReference type="PROSITE" id="PS01357">
    <property type="entry name" value="ZF_ZZ_1"/>
    <property type="match status" value="1"/>
</dbReference>
<dbReference type="GeneTree" id="ENSGT00940000153897"/>
<keyword evidence="18" id="KW-0812">Transmembrane</keyword>
<dbReference type="Gene3D" id="3.30.60.90">
    <property type="match status" value="1"/>
</dbReference>
<dbReference type="FunFam" id="1.10.238.10:FF:000014">
    <property type="entry name" value="Dystrobrevin alpha"/>
    <property type="match status" value="1"/>
</dbReference>
<evidence type="ECO:0000256" key="9">
    <source>
        <dbReference type="ARBA" id="ARBA00022833"/>
    </source>
</evidence>
<evidence type="ECO:0000256" key="4">
    <source>
        <dbReference type="ARBA" id="ARBA00022475"/>
    </source>
</evidence>
<dbReference type="InterPro" id="IPR015153">
    <property type="entry name" value="EF-hand_dom_typ1"/>
</dbReference>
<dbReference type="CDD" id="cd02334">
    <property type="entry name" value="ZZ_dystrophin"/>
    <property type="match status" value="1"/>
</dbReference>
<dbReference type="SUPFAM" id="SSF57850">
    <property type="entry name" value="RING/U-box"/>
    <property type="match status" value="1"/>
</dbReference>
<dbReference type="RefSeq" id="XP_010333750.1">
    <property type="nucleotide sequence ID" value="XM_010335448.1"/>
</dbReference>
<sequence>MIEDSGKRGNTMAERRQLFAEMRAQDLDRIRLSTYRTACKLRFVQKKCNLHLVDIWNVIEALRENALNNLDPNIELNVARLEAVLSTIFYQLNKRMPTTHQIHVEQSISLLLNFLLAAFDPEGHGKISVFAVKMALATLCGGKIMDKLRYIFSMISDSSGVMVYGRYDQFLREVLKLPTAVFEGPSFGYTEQSARSCFSQQKKVTLNGFLDTLMSDPPPQCLVWLPLLHRLANVENVFHPVECSYCHSESMMGFRYRCQQCHNYQLCQDCFWRGHAGGSHSNQHQMKEYTSWKSPAKKLTNALSKSLSCASSREPLHPMFPDQPEKPLNLAHIVPPRPVTSMNDTLFSHSVPSSGSPFITRSMLESSNRLDEEHRLIARYAARLAAESSSSQPTQQRSAPDISFTIDANKQQRQLIAELENKNREILQEIQRLRLEHEQASQPTPEKAQQNPTLLAELRLLRQRKDELEQRMSALQESRRELMVQLEGLMKLLKTQGAGSPRSSPSHTISRPIPMPIRSVSTCSTPMHTPQDSLTGVGGDVQEAFAQSSRRNLRNDLLVAADSITNTMSSLVKELNSEVGSETESNVDSEFARTQFEDLVPSPTSEKAFLAQIHARKPGYIHSGATTSTMRGDMVTEDGDPYVQPEDENYENDSVRQLENELKMEEYLKQKLQDEAYQLHVITETRLKHPCPVTETKWRVLFWGFVFFGGFLSLALQIYFWGLF</sequence>
<keyword evidence="21" id="KW-1185">Reference proteome</keyword>
<dbReference type="AlphaFoldDB" id="A0A2K6V741"/>
<feature type="compositionally biased region" description="Polar residues" evidence="17">
    <location>
        <begin position="497"/>
        <end position="509"/>
    </location>
</feature>
<dbReference type="PROSITE" id="PS50135">
    <property type="entry name" value="ZF_ZZ_2"/>
    <property type="match status" value="1"/>
</dbReference>
<dbReference type="GO" id="GO:0099536">
    <property type="term" value="P:synaptic signaling"/>
    <property type="evidence" value="ECO:0007669"/>
    <property type="project" value="TreeGrafter"/>
</dbReference>
<dbReference type="PIRSF" id="PIRSF038204">
    <property type="entry name" value="Distrobrevin"/>
    <property type="match status" value="1"/>
</dbReference>
<feature type="domain" description="ZZ-type" evidence="19">
    <location>
        <begin position="238"/>
        <end position="294"/>
    </location>
</feature>
<accession>A0A2K6V741</accession>
<reference evidence="20" key="1">
    <citation type="submission" date="2025-08" db="UniProtKB">
        <authorList>
            <consortium name="Ensembl"/>
        </authorList>
    </citation>
    <scope>IDENTIFICATION</scope>
</reference>
<keyword evidence="11 16" id="KW-0175">Coiled coil</keyword>
<feature type="coiled-coil region" evidence="16">
    <location>
        <begin position="409"/>
        <end position="485"/>
    </location>
</feature>
<dbReference type="Pfam" id="PF00569">
    <property type="entry name" value="ZZ"/>
    <property type="match status" value="1"/>
</dbReference>
<keyword evidence="7" id="KW-0479">Metal-binding</keyword>
<name>A0A2K6V741_SAIBB</name>
<evidence type="ECO:0000256" key="12">
    <source>
        <dbReference type="ARBA" id="ARBA00023136"/>
    </source>
</evidence>
<evidence type="ECO:0000256" key="11">
    <source>
        <dbReference type="ARBA" id="ARBA00023054"/>
    </source>
</evidence>
<evidence type="ECO:0000256" key="3">
    <source>
        <dbReference type="ARBA" id="ARBA00009563"/>
    </source>
</evidence>
<dbReference type="InterPro" id="IPR017432">
    <property type="entry name" value="Distrobrevin"/>
</dbReference>
<dbReference type="Pfam" id="PF09068">
    <property type="entry name" value="EF-hand_2"/>
    <property type="match status" value="1"/>
</dbReference>
<dbReference type="GO" id="GO:0045202">
    <property type="term" value="C:synapse"/>
    <property type="evidence" value="ECO:0007669"/>
    <property type="project" value="UniProtKB-SubCell"/>
</dbReference>
<keyword evidence="10" id="KW-0770">Synapse</keyword>
<evidence type="ECO:0000259" key="19">
    <source>
        <dbReference type="PROSITE" id="PS50135"/>
    </source>
</evidence>
<dbReference type="FunFam" id="1.10.238.10:FF:000016">
    <property type="entry name" value="Dystrobrevin alpha"/>
    <property type="match status" value="1"/>
</dbReference>
<evidence type="ECO:0000313" key="21">
    <source>
        <dbReference type="Proteomes" id="UP000233220"/>
    </source>
</evidence>
<organism evidence="20 21">
    <name type="scientific">Saimiri boliviensis boliviensis</name>
    <name type="common">Bolivian squirrel monkey</name>
    <dbReference type="NCBI Taxonomy" id="39432"/>
    <lineage>
        <taxon>Eukaryota</taxon>
        <taxon>Metazoa</taxon>
        <taxon>Chordata</taxon>
        <taxon>Craniata</taxon>
        <taxon>Vertebrata</taxon>
        <taxon>Euteleostomi</taxon>
        <taxon>Mammalia</taxon>
        <taxon>Eutheria</taxon>
        <taxon>Euarchontoglires</taxon>
        <taxon>Primates</taxon>
        <taxon>Haplorrhini</taxon>
        <taxon>Platyrrhini</taxon>
        <taxon>Cebidae</taxon>
        <taxon>Saimiriinae</taxon>
        <taxon>Saimiri</taxon>
    </lineage>
</organism>
<evidence type="ECO:0000256" key="5">
    <source>
        <dbReference type="ARBA" id="ARBA00022490"/>
    </source>
</evidence>
<evidence type="ECO:0000313" key="20">
    <source>
        <dbReference type="Ensembl" id="ENSSBOP00000039972.1"/>
    </source>
</evidence>
<comment type="similarity">
    <text evidence="3 14">Belongs to the dystrophin family. Dystrobrevin subfamily.</text>
</comment>
<evidence type="ECO:0000256" key="1">
    <source>
        <dbReference type="ARBA" id="ARBA00004236"/>
    </source>
</evidence>
<evidence type="ECO:0000256" key="18">
    <source>
        <dbReference type="SAM" id="Phobius"/>
    </source>
</evidence>
<evidence type="ECO:0000256" key="7">
    <source>
        <dbReference type="ARBA" id="ARBA00022723"/>
    </source>
</evidence>
<dbReference type="Pfam" id="PF09069">
    <property type="entry name" value="EF-hand_3"/>
    <property type="match status" value="1"/>
</dbReference>
<dbReference type="PANTHER" id="PTHR12268:SF19">
    <property type="entry name" value="DYSTROBREVIN ALPHA"/>
    <property type="match status" value="1"/>
</dbReference>
<dbReference type="CTD" id="1837"/>
<evidence type="ECO:0000256" key="13">
    <source>
        <dbReference type="ARBA" id="ARBA00034103"/>
    </source>
</evidence>
<feature type="region of interest" description="Disordered" evidence="17">
    <location>
        <begin position="496"/>
        <end position="515"/>
    </location>
</feature>
<dbReference type="InterPro" id="IPR011992">
    <property type="entry name" value="EF-hand-dom_pair"/>
</dbReference>
<dbReference type="Gene3D" id="1.10.238.10">
    <property type="entry name" value="EF-hand"/>
    <property type="match status" value="2"/>
</dbReference>
<dbReference type="GO" id="GO:0005886">
    <property type="term" value="C:plasma membrane"/>
    <property type="evidence" value="ECO:0007669"/>
    <property type="project" value="UniProtKB-SubCell"/>
</dbReference>
<dbReference type="InterPro" id="IPR050774">
    <property type="entry name" value="KCMF1/Dystrophin"/>
</dbReference>
<gene>
    <name evidence="20" type="primary">DTNA</name>
</gene>
<reference evidence="20" key="2">
    <citation type="submission" date="2025-09" db="UniProtKB">
        <authorList>
            <consortium name="Ensembl"/>
        </authorList>
    </citation>
    <scope>IDENTIFICATION</scope>
</reference>
<evidence type="ECO:0000256" key="2">
    <source>
        <dbReference type="ARBA" id="ARBA00004496"/>
    </source>
</evidence>
<evidence type="ECO:0000256" key="10">
    <source>
        <dbReference type="ARBA" id="ARBA00023018"/>
    </source>
</evidence>
<keyword evidence="12 18" id="KW-0472">Membrane</keyword>
<evidence type="ECO:0000256" key="8">
    <source>
        <dbReference type="ARBA" id="ARBA00022771"/>
    </source>
</evidence>
<protein>
    <recommendedName>
        <fullName evidence="14">Dystrobrevin</fullName>
    </recommendedName>
</protein>
<keyword evidence="6" id="KW-0597">Phosphoprotein</keyword>
<evidence type="ECO:0000256" key="14">
    <source>
        <dbReference type="PIRNR" id="PIRNR038204"/>
    </source>
</evidence>
<dbReference type="InterPro" id="IPR043145">
    <property type="entry name" value="Znf_ZZ_sf"/>
</dbReference>
<comment type="subcellular location">
    <subcellularLocation>
        <location evidence="1">Cell membrane</location>
    </subcellularLocation>
    <subcellularLocation>
        <location evidence="2 14">Cytoplasm</location>
    </subcellularLocation>
    <subcellularLocation>
        <location evidence="13">Synapse</location>
    </subcellularLocation>
</comment>
<dbReference type="Proteomes" id="UP000233220">
    <property type="component" value="Unplaced"/>
</dbReference>
<dbReference type="FunFam" id="3.30.60.90:FF:000002">
    <property type="entry name" value="Dystrobrevin alpha"/>
    <property type="match status" value="1"/>
</dbReference>
<evidence type="ECO:0000256" key="15">
    <source>
        <dbReference type="PROSITE-ProRule" id="PRU00228"/>
    </source>
</evidence>
<keyword evidence="5 14" id="KW-0963">Cytoplasm</keyword>
<evidence type="ECO:0000256" key="16">
    <source>
        <dbReference type="SAM" id="Coils"/>
    </source>
</evidence>
<proteinExistence type="inferred from homology"/>
<keyword evidence="4" id="KW-1003">Cell membrane</keyword>
<dbReference type="SUPFAM" id="SSF47473">
    <property type="entry name" value="EF-hand"/>
    <property type="match status" value="2"/>
</dbReference>